<comment type="similarity">
    <text evidence="1 3">Belongs to the ETS family.</text>
</comment>
<dbReference type="GO" id="GO:0030154">
    <property type="term" value="P:cell differentiation"/>
    <property type="evidence" value="ECO:0007669"/>
    <property type="project" value="TreeGrafter"/>
</dbReference>
<evidence type="ECO:0000256" key="4">
    <source>
        <dbReference type="SAM" id="SignalP"/>
    </source>
</evidence>
<dbReference type="InterPro" id="IPR036388">
    <property type="entry name" value="WH-like_DNA-bd_sf"/>
</dbReference>
<dbReference type="SUPFAM" id="SSF46785">
    <property type="entry name" value="Winged helix' DNA-binding domain"/>
    <property type="match status" value="1"/>
</dbReference>
<dbReference type="SMART" id="SM00413">
    <property type="entry name" value="ETS"/>
    <property type="match status" value="1"/>
</dbReference>
<dbReference type="Pfam" id="PF00178">
    <property type="entry name" value="Ets"/>
    <property type="match status" value="1"/>
</dbReference>
<feature type="chain" id="PRO_5003579956" description="ETS domain-containing protein" evidence="4">
    <location>
        <begin position="22"/>
        <end position="110"/>
    </location>
</feature>
<proteinExistence type="inferred from homology"/>
<reference evidence="6" key="3">
    <citation type="submission" date="2025-09" db="UniProtKB">
        <authorList>
            <consortium name="Ensembl"/>
        </authorList>
    </citation>
    <scope>IDENTIFICATION</scope>
</reference>
<dbReference type="eggNOG" id="KOG3806">
    <property type="taxonomic scope" value="Eukaryota"/>
</dbReference>
<dbReference type="PRINTS" id="PR00454">
    <property type="entry name" value="ETSDOMAIN"/>
</dbReference>
<dbReference type="OMA" id="CQSFIIW"/>
<evidence type="ECO:0000313" key="7">
    <source>
        <dbReference type="Proteomes" id="UP000008672"/>
    </source>
</evidence>
<dbReference type="Bgee" id="ENSLACG00000004084">
    <property type="expression patterns" value="Expressed in muscle tissue and 6 other cell types or tissues"/>
</dbReference>
<dbReference type="InterPro" id="IPR046328">
    <property type="entry name" value="ETS_fam"/>
</dbReference>
<accession>H3A4L6</accession>
<keyword evidence="7" id="KW-1185">Reference proteome</keyword>
<dbReference type="Ensembl" id="ENSLACT00000004626.1">
    <property type="protein sequence ID" value="ENSLACP00000004587.1"/>
    <property type="gene ID" value="ENSLACG00000004084.1"/>
</dbReference>
<dbReference type="HOGENOM" id="CLU_099695_2_0_1"/>
<dbReference type="EMBL" id="AFYH01254748">
    <property type="status" value="NOT_ANNOTATED_CDS"/>
    <property type="molecule type" value="Genomic_DNA"/>
</dbReference>
<dbReference type="PROSITE" id="PS00345">
    <property type="entry name" value="ETS_DOMAIN_1"/>
    <property type="match status" value="1"/>
</dbReference>
<evidence type="ECO:0000259" key="5">
    <source>
        <dbReference type="PROSITE" id="PS50061"/>
    </source>
</evidence>
<dbReference type="InterPro" id="IPR036390">
    <property type="entry name" value="WH_DNA-bd_sf"/>
</dbReference>
<organism evidence="6 7">
    <name type="scientific">Latimeria chalumnae</name>
    <name type="common">Coelacanth</name>
    <dbReference type="NCBI Taxonomy" id="7897"/>
    <lineage>
        <taxon>Eukaryota</taxon>
        <taxon>Metazoa</taxon>
        <taxon>Chordata</taxon>
        <taxon>Craniata</taxon>
        <taxon>Vertebrata</taxon>
        <taxon>Euteleostomi</taxon>
        <taxon>Coelacanthiformes</taxon>
        <taxon>Coelacanthidae</taxon>
        <taxon>Latimeria</taxon>
    </lineage>
</organism>
<name>H3A4L6_LATCH</name>
<dbReference type="GO" id="GO:0000981">
    <property type="term" value="F:DNA-binding transcription factor activity, RNA polymerase II-specific"/>
    <property type="evidence" value="ECO:0007669"/>
    <property type="project" value="TreeGrafter"/>
</dbReference>
<dbReference type="PANTHER" id="PTHR11849:SF312">
    <property type="entry name" value="ETS VARIANT TRANSCRIPTION FACTOR 2"/>
    <property type="match status" value="1"/>
</dbReference>
<dbReference type="GO" id="GO:0043565">
    <property type="term" value="F:sequence-specific DNA binding"/>
    <property type="evidence" value="ECO:0007669"/>
    <property type="project" value="InterPro"/>
</dbReference>
<feature type="signal peptide" evidence="4">
    <location>
        <begin position="1"/>
        <end position="21"/>
    </location>
</feature>
<dbReference type="PANTHER" id="PTHR11849">
    <property type="entry name" value="ETS"/>
    <property type="match status" value="1"/>
</dbReference>
<dbReference type="Gene3D" id="1.10.10.10">
    <property type="entry name" value="Winged helix-like DNA-binding domain superfamily/Winged helix DNA-binding domain"/>
    <property type="match status" value="1"/>
</dbReference>
<dbReference type="PROSITE" id="PS00346">
    <property type="entry name" value="ETS_DOMAIN_2"/>
    <property type="match status" value="1"/>
</dbReference>
<feature type="domain" description="ETS" evidence="5">
    <location>
        <begin position="4"/>
        <end position="84"/>
    </location>
</feature>
<evidence type="ECO:0000256" key="3">
    <source>
        <dbReference type="RuleBase" id="RU004019"/>
    </source>
</evidence>
<dbReference type="FunFam" id="1.10.10.10:FF:001050">
    <property type="entry name" value="Predicted protein"/>
    <property type="match status" value="1"/>
</dbReference>
<keyword evidence="2 3" id="KW-0238">DNA-binding</keyword>
<keyword evidence="3" id="KW-0539">Nucleus</keyword>
<reference evidence="6" key="2">
    <citation type="submission" date="2025-08" db="UniProtKB">
        <authorList>
            <consortium name="Ensembl"/>
        </authorList>
    </citation>
    <scope>IDENTIFICATION</scope>
</reference>
<reference evidence="7" key="1">
    <citation type="submission" date="2011-08" db="EMBL/GenBank/DDBJ databases">
        <title>The draft genome of Latimeria chalumnae.</title>
        <authorList>
            <person name="Di Palma F."/>
            <person name="Alfoldi J."/>
            <person name="Johnson J."/>
            <person name="Berlin A."/>
            <person name="Gnerre S."/>
            <person name="Jaffe D."/>
            <person name="MacCallum I."/>
            <person name="Young S."/>
            <person name="Walker B.J."/>
            <person name="Lander E."/>
            <person name="Lindblad-Toh K."/>
        </authorList>
    </citation>
    <scope>NUCLEOTIDE SEQUENCE [LARGE SCALE GENOMIC DNA]</scope>
    <source>
        <strain evidence="7">Wild caught</strain>
    </source>
</reference>
<evidence type="ECO:0000313" key="6">
    <source>
        <dbReference type="Ensembl" id="ENSLACP00000004587.1"/>
    </source>
</evidence>
<dbReference type="InParanoid" id="H3A4L6"/>
<keyword evidence="4" id="KW-0732">Signal</keyword>
<dbReference type="GO" id="GO:0005634">
    <property type="term" value="C:nucleus"/>
    <property type="evidence" value="ECO:0007669"/>
    <property type="project" value="UniProtKB-SubCell"/>
</dbReference>
<dbReference type="AlphaFoldDB" id="H3A4L6"/>
<dbReference type="InterPro" id="IPR000418">
    <property type="entry name" value="Ets_dom"/>
</dbReference>
<sequence>SGPIQLWQFLLELLLDRSTQSVISWTGDGWEFKLSDPNEVAKLWGRRKNKPKMNYEKLSRGLRYYYHKNIIHKTGGKRYVYRFVCDVQSLLGKTAEELHAILDVRARDQN</sequence>
<dbReference type="PROSITE" id="PS50061">
    <property type="entry name" value="ETS_DOMAIN_3"/>
    <property type="match status" value="1"/>
</dbReference>
<evidence type="ECO:0000256" key="2">
    <source>
        <dbReference type="ARBA" id="ARBA00023125"/>
    </source>
</evidence>
<dbReference type="STRING" id="7897.ENSLACP00000004587"/>
<evidence type="ECO:0000256" key="1">
    <source>
        <dbReference type="ARBA" id="ARBA00005562"/>
    </source>
</evidence>
<comment type="subcellular location">
    <subcellularLocation>
        <location evidence="3">Nucleus</location>
    </subcellularLocation>
</comment>
<dbReference type="GeneTree" id="ENSGT00940000166428"/>
<protein>
    <recommendedName>
        <fullName evidence="5">ETS domain-containing protein</fullName>
    </recommendedName>
</protein>
<dbReference type="Proteomes" id="UP000008672">
    <property type="component" value="Unassembled WGS sequence"/>
</dbReference>